<dbReference type="EMBL" id="JASITI010000001">
    <property type="protein sequence ID" value="MDK9494263.1"/>
    <property type="molecule type" value="Genomic_DNA"/>
</dbReference>
<dbReference type="CDD" id="cd00293">
    <property type="entry name" value="USP-like"/>
    <property type="match status" value="1"/>
</dbReference>
<reference evidence="2 3" key="1">
    <citation type="submission" date="2023-05" db="EMBL/GenBank/DDBJ databases">
        <title>Sequencing and Assembly of Streptomyces sp. NP73.</title>
        <authorList>
            <person name="Konwar A.N."/>
            <person name="Saikia K."/>
            <person name="Thakur D."/>
        </authorList>
    </citation>
    <scope>NUCLEOTIDE SEQUENCE [LARGE SCALE GENOMIC DNA]</scope>
    <source>
        <strain evidence="2 3">NP73</strain>
    </source>
</reference>
<comment type="caution">
    <text evidence="2">The sequence shown here is derived from an EMBL/GenBank/DDBJ whole genome shotgun (WGS) entry which is preliminary data.</text>
</comment>
<gene>
    <name evidence="2" type="ORF">QEZ40_000133</name>
</gene>
<dbReference type="Proteomes" id="UP001223390">
    <property type="component" value="Unassembled WGS sequence"/>
</dbReference>
<sequence length="172" mass="17986">MGGRRVVAGVSGGPGSLTALHRAADEARLRGAVLWAVLAWQPPGGGLGSRSSCACDAFPEYRVAAAGQLRDALVTAFGPGGPGVPLKAQIVRGTPRAVLVDAARDADDLLVVGAGRRRRLLGPLWPSVARHCLAHAPCPVLAVPPNPLEAQLHTVRRRNAWRLRLDARELAG</sequence>
<evidence type="ECO:0000259" key="1">
    <source>
        <dbReference type="Pfam" id="PF00582"/>
    </source>
</evidence>
<dbReference type="Pfam" id="PF00582">
    <property type="entry name" value="Usp"/>
    <property type="match status" value="1"/>
</dbReference>
<evidence type="ECO:0000313" key="3">
    <source>
        <dbReference type="Proteomes" id="UP001223390"/>
    </source>
</evidence>
<feature type="domain" description="UspA" evidence="1">
    <location>
        <begin position="4"/>
        <end position="144"/>
    </location>
</feature>
<evidence type="ECO:0000313" key="2">
    <source>
        <dbReference type="EMBL" id="MDK9494263.1"/>
    </source>
</evidence>
<proteinExistence type="predicted"/>
<dbReference type="InterPro" id="IPR006016">
    <property type="entry name" value="UspA"/>
</dbReference>
<organism evidence="2 3">
    <name type="scientific">Streptomyces katrae</name>
    <dbReference type="NCBI Taxonomy" id="68223"/>
    <lineage>
        <taxon>Bacteria</taxon>
        <taxon>Bacillati</taxon>
        <taxon>Actinomycetota</taxon>
        <taxon>Actinomycetes</taxon>
        <taxon>Kitasatosporales</taxon>
        <taxon>Streptomycetaceae</taxon>
        <taxon>Streptomyces</taxon>
    </lineage>
</organism>
<keyword evidence="3" id="KW-1185">Reference proteome</keyword>
<dbReference type="InterPro" id="IPR014729">
    <property type="entry name" value="Rossmann-like_a/b/a_fold"/>
</dbReference>
<protein>
    <submittedName>
        <fullName evidence="2">Universal stress protein</fullName>
    </submittedName>
</protein>
<dbReference type="Gene3D" id="3.40.50.620">
    <property type="entry name" value="HUPs"/>
    <property type="match status" value="1"/>
</dbReference>
<name>A0ABT7GL94_9ACTN</name>
<dbReference type="SUPFAM" id="SSF52402">
    <property type="entry name" value="Adenine nucleotide alpha hydrolases-like"/>
    <property type="match status" value="1"/>
</dbReference>
<accession>A0ABT7GL94</accession>